<evidence type="ECO:0000256" key="2">
    <source>
        <dbReference type="SAM" id="Phobius"/>
    </source>
</evidence>
<evidence type="ECO:0000256" key="1">
    <source>
        <dbReference type="SAM" id="MobiDB-lite"/>
    </source>
</evidence>
<sequence>MDDAATSSRQQFFLRQDGRLAPLLVQSFEPHEDATNLEWGRIGRPQPQVSSFTGLIYWIWSPMLVEGSEIHKLGVRPRIVLLLRWLAAWPLIVLTAWTSLRDVGAMKIETNHGAFYDPIPYKYPADELESNRLRHRTQQSRQATQDEAGPLPHLGPSRGSRSSTDIALRPRRQRQSLSAGAPSRLIRPRYLCFLYSPDITKGEKELPYKTMKVSEWIEEHGDVGTEFVFVSYTRMQFRVNTEKEISEWGYETDEEREKNRQIAERDRATLLGWGIEAARAANISAFWLDFECLRDDDGEARSSSSTDDVYLICDVVRAAHSMIIAVGPPVWDRLENKEEPYSPQNETRWLRQWGSRLWTLPELLLCPGEFRVKLYSNALGGPSQPKSMAKRNFAERAWDDAQAVVQLLDHFEGSAILGSLQFISIALDCFSRRKTDQFVKADIVYALMGLLNKRLQANKEDTGFQAFARLSLANDSDQLLERVLCMLPPSPQAPWYIIRDAYGANLWDLKPNCEITEVIHDHENDQVLSLYGAYGATIRWDALDPVHFLTDRPLHKSAWGILLFYLPVQLICVTTMGFLLMALINIILLLSLSLSSAALTMPMRVFTSTMPMRVLISISVLALLAAPAIVKRSRSGPLRSTQACFMGVEGHVNVGTIERYLFGFNHGRLKENSADPFGFRYDDHPANAQPGDVYAHRDTPRMRLFTLVDTYTMTVTPFLAERPPVALLVCGNEKGMQRAVLCSYEHRTGTFCRQTVLQMKGTILERMIRLDKVRFTLQRYLLDPKPEDHGSSQENLQQSQAHGPVETALDRRNDAEQGLSDSSRTDCQADSELQSMPQPMKERRLIVMLDLAFIPVMWFICGTPLVPKIPAPWYMNCVLLYHASFLAVQVPAFFLLSHIQLWRIISLSIMLKGIAHVSFWVQPDSNSSIIFVLQGATTGVMVPGFVILTWSWYRPREVPLRLLIWTTGSGVISLFASLSMQFTYRAIIFNAVAAPTAGLTCIVVFSLWTYNLFGTPEQVRWMSTVKRMQYASGATASTMGPTLESGRWMTPKVGQIQDSVGATMLPAPRSGILPFPFSISLLYVLSPVAVAVSIGSLLHIRDISKIAVMAFSTVMYLAADVASRLLAWTHFGWASLALHVPTCMQGTILPQGKTRSSQGECLVEMGRARGVKMGELIRVYPRFDTPTETSNKVLSDMAHGK</sequence>
<feature type="region of interest" description="Disordered" evidence="1">
    <location>
        <begin position="784"/>
        <end position="835"/>
    </location>
</feature>
<feature type="transmembrane region" description="Helical" evidence="2">
    <location>
        <begin position="988"/>
        <end position="1013"/>
    </location>
</feature>
<feature type="transmembrane region" description="Helical" evidence="2">
    <location>
        <begin position="927"/>
        <end position="950"/>
    </location>
</feature>
<dbReference type="AlphaFoldDB" id="A0A1J9RV08"/>
<feature type="transmembrane region" description="Helical" evidence="2">
    <location>
        <begin position="610"/>
        <end position="630"/>
    </location>
</feature>
<evidence type="ECO:0000313" key="3">
    <source>
        <dbReference type="EMBL" id="OJD31333.1"/>
    </source>
</evidence>
<keyword evidence="2" id="KW-0812">Transmembrane</keyword>
<comment type="caution">
    <text evidence="3">The sequence shown here is derived from an EMBL/GenBank/DDBJ whole genome shotgun (WGS) entry which is preliminary data.</text>
</comment>
<dbReference type="EMBL" id="MNUE01000049">
    <property type="protein sequence ID" value="OJD31333.1"/>
    <property type="molecule type" value="Genomic_DNA"/>
</dbReference>
<feature type="compositionally biased region" description="Polar residues" evidence="1">
    <location>
        <begin position="819"/>
        <end position="835"/>
    </location>
</feature>
<feature type="transmembrane region" description="Helical" evidence="2">
    <location>
        <begin position="562"/>
        <end position="590"/>
    </location>
</feature>
<dbReference type="OrthoDB" id="2624308at2759"/>
<evidence type="ECO:0000313" key="4">
    <source>
        <dbReference type="Proteomes" id="UP000183809"/>
    </source>
</evidence>
<proteinExistence type="predicted"/>
<dbReference type="GeneID" id="31016819"/>
<keyword evidence="2" id="KW-0472">Membrane</keyword>
<feature type="transmembrane region" description="Helical" evidence="2">
    <location>
        <begin position="873"/>
        <end position="894"/>
    </location>
</feature>
<feature type="transmembrane region" description="Helical" evidence="2">
    <location>
        <begin position="845"/>
        <end position="867"/>
    </location>
</feature>
<reference evidence="3 4" key="1">
    <citation type="submission" date="2016-10" db="EMBL/GenBank/DDBJ databases">
        <title>Proteomics and genomics reveal pathogen-plant mechanisms compatible with a hemibiotrophic lifestyle of Diplodia corticola.</title>
        <authorList>
            <person name="Fernandes I."/>
            <person name="De Jonge R."/>
            <person name="Van De Peer Y."/>
            <person name="Devreese B."/>
            <person name="Alves A."/>
            <person name="Esteves A.C."/>
        </authorList>
    </citation>
    <scope>NUCLEOTIDE SEQUENCE [LARGE SCALE GENOMIC DNA]</scope>
    <source>
        <strain evidence="3 4">CBS 112549</strain>
    </source>
</reference>
<dbReference type="Proteomes" id="UP000183809">
    <property type="component" value="Unassembled WGS sequence"/>
</dbReference>
<feature type="transmembrane region" description="Helical" evidence="2">
    <location>
        <begin position="1106"/>
        <end position="1127"/>
    </location>
</feature>
<keyword evidence="2" id="KW-1133">Transmembrane helix</keyword>
<gene>
    <name evidence="3" type="ORF">BKCO1_4900044</name>
</gene>
<feature type="transmembrane region" description="Helical" evidence="2">
    <location>
        <begin position="962"/>
        <end position="982"/>
    </location>
</feature>
<protein>
    <submittedName>
        <fullName evidence="3">3-hydroxyisobutyrate dehydrogenase protein</fullName>
    </submittedName>
</protein>
<accession>A0A1J9RV08</accession>
<feature type="compositionally biased region" description="Polar residues" evidence="1">
    <location>
        <begin position="792"/>
        <end position="801"/>
    </location>
</feature>
<name>A0A1J9RV08_9PEZI</name>
<keyword evidence="4" id="KW-1185">Reference proteome</keyword>
<dbReference type="RefSeq" id="XP_020127593.1">
    <property type="nucleotide sequence ID" value="XM_020276558.1"/>
</dbReference>
<feature type="transmembrane region" description="Helical" evidence="2">
    <location>
        <begin position="901"/>
        <end position="921"/>
    </location>
</feature>
<feature type="region of interest" description="Disordered" evidence="1">
    <location>
        <begin position="135"/>
        <end position="179"/>
    </location>
</feature>
<feature type="transmembrane region" description="Helical" evidence="2">
    <location>
        <begin position="1079"/>
        <end position="1100"/>
    </location>
</feature>
<feature type="transmembrane region" description="Helical" evidence="2">
    <location>
        <begin position="82"/>
        <end position="100"/>
    </location>
</feature>
<organism evidence="3 4">
    <name type="scientific">Diplodia corticola</name>
    <dbReference type="NCBI Taxonomy" id="236234"/>
    <lineage>
        <taxon>Eukaryota</taxon>
        <taxon>Fungi</taxon>
        <taxon>Dikarya</taxon>
        <taxon>Ascomycota</taxon>
        <taxon>Pezizomycotina</taxon>
        <taxon>Dothideomycetes</taxon>
        <taxon>Dothideomycetes incertae sedis</taxon>
        <taxon>Botryosphaeriales</taxon>
        <taxon>Botryosphaeriaceae</taxon>
        <taxon>Diplodia</taxon>
    </lineage>
</organism>